<feature type="domain" description="HAMP" evidence="13">
    <location>
        <begin position="189"/>
        <end position="242"/>
    </location>
</feature>
<keyword evidence="8 11" id="KW-1133">Transmembrane helix</keyword>
<evidence type="ECO:0000313" key="14">
    <source>
        <dbReference type="EMBL" id="OAP88517.1"/>
    </source>
</evidence>
<dbReference type="SUPFAM" id="SSF47384">
    <property type="entry name" value="Homodimeric domain of signal transducing histidine kinase"/>
    <property type="match status" value="1"/>
</dbReference>
<dbReference type="Pfam" id="PF02518">
    <property type="entry name" value="HATPase_c"/>
    <property type="match status" value="1"/>
</dbReference>
<dbReference type="GO" id="GO:0000155">
    <property type="term" value="F:phosphorelay sensor kinase activity"/>
    <property type="evidence" value="ECO:0007669"/>
    <property type="project" value="InterPro"/>
</dbReference>
<gene>
    <name evidence="14" type="ORF">A4U53_34855</name>
</gene>
<name>A0A179B9X3_RHILE</name>
<dbReference type="Gene3D" id="3.30.565.10">
    <property type="entry name" value="Histidine kinase-like ATPase, C-terminal domain"/>
    <property type="match status" value="1"/>
</dbReference>
<comment type="catalytic activity">
    <reaction evidence="1">
        <text>ATP + protein L-histidine = ADP + protein N-phospho-L-histidine.</text>
        <dbReference type="EC" id="2.7.13.3"/>
    </reaction>
</comment>
<sequence>MRAATKSNLSLWWTLSWQLSIVFVAVVATVIIGLCIYATSILSPNEGMQVQLTAALEEALTRDSQGRIAIADSPRLRSLKAGNNRLWFFVATPSGETASYGVIPAPYADLARYVYLIKDADIRGASGTTEVASIDRVETAEGEYRVMYGGNASRSSAFLAILGKTYLIYTPLLAIALPGVFLTIPRVVARALAGVKDIASKASEIEPRRQGARLPVDGIPTEIAPLVIAFNGTLERLENEFKKRQRFLIDAAHELRTPIAIMQTRIDGMPDGRERQRLLDDVARLAKAAEQLLDFERNHQAADLDETVDLVEIGRTVVADLAPLAIAGGYQICFQSETESIKRRGSPSALPRAVSNLVRNAIDHGGNRGMITVSVSRLASAGSRVSVADEGPGIAAEHRELVFEPFYRVTPRSKGAGLGLSLVKQVAANHGGEVSIESSAAGTRVTIELA</sequence>
<dbReference type="PROSITE" id="PS50109">
    <property type="entry name" value="HIS_KIN"/>
    <property type="match status" value="1"/>
</dbReference>
<dbReference type="EMBL" id="LWBS01000455">
    <property type="protein sequence ID" value="OAP88517.1"/>
    <property type="molecule type" value="Genomic_DNA"/>
</dbReference>
<comment type="subcellular location">
    <subcellularLocation>
        <location evidence="2">Membrane</location>
        <topology evidence="2">Multi-pass membrane protein</topology>
    </subcellularLocation>
</comment>
<reference evidence="14" key="1">
    <citation type="submission" date="2016-04" db="EMBL/GenBank/DDBJ databases">
        <title>Fast-growing isolate from the root nodules of Vavilovia formosa.</title>
        <authorList>
            <person name="Kimeklis A."/>
            <person name="Safronova V."/>
            <person name="Belimov A."/>
            <person name="Andronov E."/>
        </authorList>
    </citation>
    <scope>NUCLEOTIDE SEQUENCE [LARGE SCALE GENOMIC DNA]</scope>
    <source>
        <strain evidence="14">Vaf-46</strain>
    </source>
</reference>
<dbReference type="GO" id="GO:0005886">
    <property type="term" value="C:plasma membrane"/>
    <property type="evidence" value="ECO:0007669"/>
    <property type="project" value="TreeGrafter"/>
</dbReference>
<dbReference type="PANTHER" id="PTHR45436:SF15">
    <property type="entry name" value="SENSOR HISTIDINE KINASE CUSS"/>
    <property type="match status" value="1"/>
</dbReference>
<feature type="domain" description="Histidine kinase" evidence="12">
    <location>
        <begin position="250"/>
        <end position="450"/>
    </location>
</feature>
<keyword evidence="9" id="KW-0902">Two-component regulatory system</keyword>
<dbReference type="Gene3D" id="1.10.287.130">
    <property type="match status" value="1"/>
</dbReference>
<evidence type="ECO:0000259" key="12">
    <source>
        <dbReference type="PROSITE" id="PS50109"/>
    </source>
</evidence>
<comment type="caution">
    <text evidence="14">The sequence shown here is derived from an EMBL/GenBank/DDBJ whole genome shotgun (WGS) entry which is preliminary data.</text>
</comment>
<feature type="transmembrane region" description="Helical" evidence="11">
    <location>
        <begin position="15"/>
        <end position="38"/>
    </location>
</feature>
<dbReference type="PANTHER" id="PTHR45436">
    <property type="entry name" value="SENSOR HISTIDINE KINASE YKOH"/>
    <property type="match status" value="1"/>
</dbReference>
<evidence type="ECO:0000259" key="13">
    <source>
        <dbReference type="PROSITE" id="PS50885"/>
    </source>
</evidence>
<dbReference type="SMART" id="SM00388">
    <property type="entry name" value="HisKA"/>
    <property type="match status" value="1"/>
</dbReference>
<keyword evidence="4" id="KW-0597">Phosphoprotein</keyword>
<dbReference type="EC" id="2.7.13.3" evidence="3"/>
<dbReference type="CDD" id="cd00075">
    <property type="entry name" value="HATPase"/>
    <property type="match status" value="1"/>
</dbReference>
<keyword evidence="5" id="KW-0808">Transferase</keyword>
<evidence type="ECO:0000256" key="3">
    <source>
        <dbReference type="ARBA" id="ARBA00012438"/>
    </source>
</evidence>
<dbReference type="InterPro" id="IPR050428">
    <property type="entry name" value="TCS_sensor_his_kinase"/>
</dbReference>
<evidence type="ECO:0000256" key="2">
    <source>
        <dbReference type="ARBA" id="ARBA00004141"/>
    </source>
</evidence>
<dbReference type="SMART" id="SM00387">
    <property type="entry name" value="HATPase_c"/>
    <property type="match status" value="1"/>
</dbReference>
<accession>A0A179B9X3</accession>
<evidence type="ECO:0000256" key="1">
    <source>
        <dbReference type="ARBA" id="ARBA00000085"/>
    </source>
</evidence>
<dbReference type="InterPro" id="IPR003661">
    <property type="entry name" value="HisK_dim/P_dom"/>
</dbReference>
<feature type="transmembrane region" description="Helical" evidence="11">
    <location>
        <begin position="166"/>
        <end position="184"/>
    </location>
</feature>
<dbReference type="InterPro" id="IPR036097">
    <property type="entry name" value="HisK_dim/P_sf"/>
</dbReference>
<keyword evidence="6 11" id="KW-0812">Transmembrane</keyword>
<dbReference type="eggNOG" id="COG0642">
    <property type="taxonomic scope" value="Bacteria"/>
</dbReference>
<dbReference type="SUPFAM" id="SSF55874">
    <property type="entry name" value="ATPase domain of HSP90 chaperone/DNA topoisomerase II/histidine kinase"/>
    <property type="match status" value="1"/>
</dbReference>
<organism evidence="14">
    <name type="scientific">Rhizobium leguminosarum</name>
    <dbReference type="NCBI Taxonomy" id="384"/>
    <lineage>
        <taxon>Bacteria</taxon>
        <taxon>Pseudomonadati</taxon>
        <taxon>Pseudomonadota</taxon>
        <taxon>Alphaproteobacteria</taxon>
        <taxon>Hyphomicrobiales</taxon>
        <taxon>Rhizobiaceae</taxon>
        <taxon>Rhizobium/Agrobacterium group</taxon>
        <taxon>Rhizobium</taxon>
    </lineage>
</organism>
<keyword evidence="7 14" id="KW-0418">Kinase</keyword>
<keyword evidence="10 11" id="KW-0472">Membrane</keyword>
<evidence type="ECO:0000256" key="9">
    <source>
        <dbReference type="ARBA" id="ARBA00023012"/>
    </source>
</evidence>
<evidence type="ECO:0000256" key="4">
    <source>
        <dbReference type="ARBA" id="ARBA00022553"/>
    </source>
</evidence>
<dbReference type="InterPro" id="IPR003660">
    <property type="entry name" value="HAMP_dom"/>
</dbReference>
<evidence type="ECO:0000256" key="6">
    <source>
        <dbReference type="ARBA" id="ARBA00022692"/>
    </source>
</evidence>
<dbReference type="InterPro" id="IPR004358">
    <property type="entry name" value="Sig_transdc_His_kin-like_C"/>
</dbReference>
<dbReference type="PROSITE" id="PS50885">
    <property type="entry name" value="HAMP"/>
    <property type="match status" value="1"/>
</dbReference>
<dbReference type="InterPro" id="IPR005467">
    <property type="entry name" value="His_kinase_dom"/>
</dbReference>
<dbReference type="PRINTS" id="PR00344">
    <property type="entry name" value="BCTRLSENSOR"/>
</dbReference>
<evidence type="ECO:0000256" key="8">
    <source>
        <dbReference type="ARBA" id="ARBA00022989"/>
    </source>
</evidence>
<evidence type="ECO:0000256" key="5">
    <source>
        <dbReference type="ARBA" id="ARBA00022679"/>
    </source>
</evidence>
<evidence type="ECO:0000256" key="11">
    <source>
        <dbReference type="SAM" id="Phobius"/>
    </source>
</evidence>
<dbReference type="InterPro" id="IPR003594">
    <property type="entry name" value="HATPase_dom"/>
</dbReference>
<dbReference type="InterPro" id="IPR036890">
    <property type="entry name" value="HATPase_C_sf"/>
</dbReference>
<protein>
    <recommendedName>
        <fullName evidence="3">histidine kinase</fullName>
        <ecNumber evidence="3">2.7.13.3</ecNumber>
    </recommendedName>
</protein>
<evidence type="ECO:0000256" key="7">
    <source>
        <dbReference type="ARBA" id="ARBA00022777"/>
    </source>
</evidence>
<dbReference type="CDD" id="cd00082">
    <property type="entry name" value="HisKA"/>
    <property type="match status" value="1"/>
</dbReference>
<proteinExistence type="predicted"/>
<evidence type="ECO:0000256" key="10">
    <source>
        <dbReference type="ARBA" id="ARBA00023136"/>
    </source>
</evidence>
<dbReference type="AlphaFoldDB" id="A0A179B9X3"/>